<reference evidence="1 2" key="1">
    <citation type="submission" date="2017-06" db="EMBL/GenBank/DDBJ databases">
        <title>Neisseria chenwenguii sp. nov., isolated from the intestinal contents of Tibetan Plateau Pika in Yushu, Qinghai Province, China.</title>
        <authorList>
            <person name="Zhang G."/>
        </authorList>
    </citation>
    <scope>NUCLEOTIDE SEQUENCE [LARGE SCALE GENOMIC DNA]</scope>
    <source>
        <strain evidence="1 2">10023</strain>
    </source>
</reference>
<sequence>MATLPTFEKILLEVHQSLGIYQKQTNQKNRFAEHLNTLNKYEQMLEIIVDEICAATEIDDLDEKARFDFIQNLCDTAFCYTELYSKIYTFNANKRNIIWHLLGFYFAPSLARRAAFWNFPQLDKGMPRGRFWYLPDWHMPKKQGELYLPIPQVMDWFFDLWGKSPREYAEFYDSKFNKHKADSVERMFNKWQNGVTPEVATIREYFRDDLKLEFSGCFELEDSLSLQEQYQAAKAFMNKKNLNAKELYAELLLNQIPDEESEDWEKAYFVKWVAERYQKPANKIVRHRFLMARMFQDGYIRLLKFLFPEVSPLCAEPSTNKILQIIDIYHAIYNLTVEANVEVGDKDYFSEFRENKYFEKELQKYQLDYLTLFSGILPSDVYENRAIAELSQVLTQYFDWAEDDLPDFLSYPEYPKSLKAVEYKLKYITYYGELIHDIERIRGLLNNSQALEQENNFEALRHVYKDLNRSRQKSFMKYLEKNAKTDREKMCVILEKLHNKLNLSIRQADDCVQVTNLLKQAESNTETSRKQY</sequence>
<evidence type="ECO:0000313" key="1">
    <source>
        <dbReference type="EMBL" id="ASK27524.1"/>
    </source>
</evidence>
<dbReference type="AlphaFoldDB" id="A0A220S218"/>
<proteinExistence type="predicted"/>
<dbReference type="EMBL" id="CP022278">
    <property type="protein sequence ID" value="ASK27524.1"/>
    <property type="molecule type" value="Genomic_DNA"/>
</dbReference>
<dbReference type="Proteomes" id="UP000198238">
    <property type="component" value="Chromosome"/>
</dbReference>
<gene>
    <name evidence="1" type="ORF">BG910_07005</name>
</gene>
<dbReference type="RefSeq" id="WP_089036225.1">
    <property type="nucleotide sequence ID" value="NZ_CP022278.1"/>
</dbReference>
<evidence type="ECO:0000313" key="2">
    <source>
        <dbReference type="Proteomes" id="UP000198238"/>
    </source>
</evidence>
<name>A0A220S218_9NEIS</name>
<keyword evidence="2" id="KW-1185">Reference proteome</keyword>
<organism evidence="1 2">
    <name type="scientific">Neisseria chenwenguii</name>
    <dbReference type="NCBI Taxonomy" id="1853278"/>
    <lineage>
        <taxon>Bacteria</taxon>
        <taxon>Pseudomonadati</taxon>
        <taxon>Pseudomonadota</taxon>
        <taxon>Betaproteobacteria</taxon>
        <taxon>Neisseriales</taxon>
        <taxon>Neisseriaceae</taxon>
        <taxon>Neisseria</taxon>
    </lineage>
</organism>
<accession>A0A220S218</accession>
<dbReference type="OrthoDB" id="7029844at2"/>
<dbReference type="KEGG" id="nei:BG910_07005"/>
<protein>
    <submittedName>
        <fullName evidence="1">Uncharacterized protein</fullName>
    </submittedName>
</protein>